<dbReference type="GO" id="GO:0046820">
    <property type="term" value="F:4-amino-4-deoxychorismate synthase activity"/>
    <property type="evidence" value="ECO:0007669"/>
    <property type="project" value="UniProtKB-EC"/>
</dbReference>
<name>A0A6J4N8V8_9ACTN</name>
<proteinExistence type="predicted"/>
<protein>
    <submittedName>
        <fullName evidence="2">Anthranilate synthase, amidotransferase component @ Para-aminobenzoate synthase, amidotransferase component</fullName>
        <ecNumber evidence="2">2.6.1.85</ecNumber>
        <ecNumber evidence="2">4.1.3.27</ecNumber>
    </submittedName>
</protein>
<organism evidence="2">
    <name type="scientific">uncultured Nocardioides sp</name>
    <dbReference type="NCBI Taxonomy" id="198441"/>
    <lineage>
        <taxon>Bacteria</taxon>
        <taxon>Bacillati</taxon>
        <taxon>Actinomycetota</taxon>
        <taxon>Actinomycetes</taxon>
        <taxon>Propionibacteriales</taxon>
        <taxon>Nocardioidaceae</taxon>
        <taxon>Nocardioides</taxon>
        <taxon>environmental samples</taxon>
    </lineage>
</organism>
<keyword evidence="2" id="KW-0032">Aminotransferase</keyword>
<feature type="compositionally biased region" description="Basic residues" evidence="1">
    <location>
        <begin position="95"/>
        <end position="104"/>
    </location>
</feature>
<accession>A0A6J4N8V8</accession>
<sequence length="195" mass="20794">DAGRDRGGPPRLLHVEPRPPRGRRHRRAAAGGPARRGRARRGPAPLPRRPLARPRPPRRPAGLRCRPRGAARRDPAGAGRLPGHAGSGDGVRRDGRPRRPGPRRRGADRARRARCLRGAPAGLRGRAVPLADRRRPPRLPRGHRDLRGAGAGRAQPADGRAAHVAPAGGRAVPPRVGAVGARRRPGRELPGVPLV</sequence>
<feature type="compositionally biased region" description="Low complexity" evidence="1">
    <location>
        <begin position="116"/>
        <end position="130"/>
    </location>
</feature>
<dbReference type="GO" id="GO:0004049">
    <property type="term" value="F:anthranilate synthase activity"/>
    <property type="evidence" value="ECO:0007669"/>
    <property type="project" value="UniProtKB-EC"/>
</dbReference>
<evidence type="ECO:0000256" key="1">
    <source>
        <dbReference type="SAM" id="MobiDB-lite"/>
    </source>
</evidence>
<feature type="region of interest" description="Disordered" evidence="1">
    <location>
        <begin position="1"/>
        <end position="195"/>
    </location>
</feature>
<feature type="non-terminal residue" evidence="2">
    <location>
        <position position="1"/>
    </location>
</feature>
<evidence type="ECO:0000313" key="2">
    <source>
        <dbReference type="EMBL" id="CAA9381065.1"/>
    </source>
</evidence>
<keyword evidence="2" id="KW-0456">Lyase</keyword>
<feature type="compositionally biased region" description="Basic and acidic residues" evidence="1">
    <location>
        <begin position="1"/>
        <end position="19"/>
    </location>
</feature>
<dbReference type="EC" id="4.1.3.27" evidence="2"/>
<keyword evidence="2" id="KW-0808">Transferase</keyword>
<dbReference type="EC" id="2.6.1.85" evidence="2"/>
<dbReference type="EMBL" id="CADCUM010000074">
    <property type="protein sequence ID" value="CAA9381065.1"/>
    <property type="molecule type" value="Genomic_DNA"/>
</dbReference>
<dbReference type="AlphaFoldDB" id="A0A6J4N8V8"/>
<feature type="non-terminal residue" evidence="2">
    <location>
        <position position="195"/>
    </location>
</feature>
<gene>
    <name evidence="2" type="ORF">AVDCRST_MAG32-1655</name>
</gene>
<reference evidence="2" key="1">
    <citation type="submission" date="2020-02" db="EMBL/GenBank/DDBJ databases">
        <authorList>
            <person name="Meier V. D."/>
        </authorList>
    </citation>
    <scope>NUCLEOTIDE SEQUENCE</scope>
    <source>
        <strain evidence="2">AVDCRST_MAG32</strain>
    </source>
</reference>
<feature type="compositionally biased region" description="Low complexity" evidence="1">
    <location>
        <begin position="162"/>
        <end position="180"/>
    </location>
</feature>